<evidence type="ECO:0000313" key="4">
    <source>
        <dbReference type="EMBL" id="RCS54336.1"/>
    </source>
</evidence>
<dbReference type="Gene3D" id="3.30.1340.30">
    <property type="match status" value="1"/>
</dbReference>
<dbReference type="AlphaFoldDB" id="A0A368KVK7"/>
<comment type="caution">
    <text evidence="4">The sequence shown here is derived from an EMBL/GenBank/DDBJ whole genome shotgun (WGS) entry which is preliminary data.</text>
</comment>
<evidence type="ECO:0000256" key="1">
    <source>
        <dbReference type="SAM" id="MobiDB-lite"/>
    </source>
</evidence>
<name>A0A368KVK7_9BACT</name>
<feature type="compositionally biased region" description="Low complexity" evidence="1">
    <location>
        <begin position="65"/>
        <end position="78"/>
    </location>
</feature>
<dbReference type="EMBL" id="QPEX01000010">
    <property type="protein sequence ID" value="RCS54336.1"/>
    <property type="molecule type" value="Genomic_DNA"/>
</dbReference>
<dbReference type="RefSeq" id="WP_114367402.1">
    <property type="nucleotide sequence ID" value="NZ_QPEX01000010.1"/>
</dbReference>
<organism evidence="4 5">
    <name type="scientific">Bremerella cremea</name>
    <dbReference type="NCBI Taxonomy" id="1031537"/>
    <lineage>
        <taxon>Bacteria</taxon>
        <taxon>Pseudomonadati</taxon>
        <taxon>Planctomycetota</taxon>
        <taxon>Planctomycetia</taxon>
        <taxon>Pirellulales</taxon>
        <taxon>Pirellulaceae</taxon>
        <taxon>Bremerella</taxon>
    </lineage>
</organism>
<dbReference type="InterPro" id="IPR007055">
    <property type="entry name" value="BON_dom"/>
</dbReference>
<dbReference type="PROSITE" id="PS50914">
    <property type="entry name" value="BON"/>
    <property type="match status" value="1"/>
</dbReference>
<feature type="compositionally biased region" description="Gly residues" evidence="1">
    <location>
        <begin position="108"/>
        <end position="123"/>
    </location>
</feature>
<gene>
    <name evidence="4" type="ORF">DTL42_04105</name>
</gene>
<feature type="domain" description="BON" evidence="3">
    <location>
        <begin position="176"/>
        <end position="242"/>
    </location>
</feature>
<feature type="signal peptide" evidence="2">
    <location>
        <begin position="1"/>
        <end position="21"/>
    </location>
</feature>
<dbReference type="Pfam" id="PF04972">
    <property type="entry name" value="BON"/>
    <property type="match status" value="1"/>
</dbReference>
<keyword evidence="2" id="KW-0732">Signal</keyword>
<dbReference type="OrthoDB" id="283222at2"/>
<feature type="chain" id="PRO_5016645437" evidence="2">
    <location>
        <begin position="22"/>
        <end position="247"/>
    </location>
</feature>
<feature type="region of interest" description="Disordered" evidence="1">
    <location>
        <begin position="32"/>
        <end position="132"/>
    </location>
</feature>
<accession>A0A368KVK7</accession>
<protein>
    <submittedName>
        <fullName evidence="4">BON domain-containing protein</fullName>
    </submittedName>
</protein>
<evidence type="ECO:0000259" key="3">
    <source>
        <dbReference type="PROSITE" id="PS50914"/>
    </source>
</evidence>
<feature type="compositionally biased region" description="Gly residues" evidence="1">
    <location>
        <begin position="79"/>
        <end position="89"/>
    </location>
</feature>
<feature type="compositionally biased region" description="Polar residues" evidence="1">
    <location>
        <begin position="32"/>
        <end position="58"/>
    </location>
</feature>
<sequence>MRKNWIAGICVALLGSLSWGAGNIAAQTIQQPSSSFGTNSNSNLGGSITPGSNMFSSPLPTPTFGNGSISSGSSSASGNFGGSSGGSGSAGVSNGGTSMMSQNALNPFGGGGGTTGSIGGMTNGLGSRSTSRSSFGQFGGFNSMFGNQAFQNGFGQNDKARLPTRLAIKFKHPSIPISVVNGDISRRVSKVAKFPNVTVIVEGRVATVTGSVASEDDFELVDRFVSLEPGVSEVDNQVVVLEPSQEQ</sequence>
<dbReference type="Proteomes" id="UP000253562">
    <property type="component" value="Unassembled WGS sequence"/>
</dbReference>
<evidence type="ECO:0000313" key="5">
    <source>
        <dbReference type="Proteomes" id="UP000253562"/>
    </source>
</evidence>
<evidence type="ECO:0000256" key="2">
    <source>
        <dbReference type="SAM" id="SignalP"/>
    </source>
</evidence>
<reference evidence="4 5" key="1">
    <citation type="submission" date="2018-07" db="EMBL/GenBank/DDBJ databases">
        <title>Comparative genomes isolates from brazilian mangrove.</title>
        <authorList>
            <person name="De Araujo J.E."/>
            <person name="Taketani R.G."/>
            <person name="Silva M.C.P."/>
            <person name="Lourenco M.V."/>
            <person name="Oliveira V.M."/>
            <person name="Andreote F.D."/>
        </authorList>
    </citation>
    <scope>NUCLEOTIDE SEQUENCE [LARGE SCALE GENOMIC DNA]</scope>
    <source>
        <strain evidence="4 5">HEX PRIS-MGV</strain>
    </source>
</reference>
<proteinExistence type="predicted"/>